<keyword evidence="8" id="KW-1133">Transmembrane helix</keyword>
<dbReference type="Pfam" id="PF05405">
    <property type="entry name" value="Mt_ATP-synt_B"/>
    <property type="match status" value="1"/>
</dbReference>
<dbReference type="GO" id="GO:0015986">
    <property type="term" value="P:proton motive force-driven ATP synthesis"/>
    <property type="evidence" value="ECO:0007669"/>
    <property type="project" value="InterPro"/>
</dbReference>
<evidence type="ECO:0000256" key="2">
    <source>
        <dbReference type="ARBA" id="ARBA00022448"/>
    </source>
</evidence>
<keyword evidence="5" id="KW-0406">Ion transport</keyword>
<dbReference type="GO" id="GO:0045259">
    <property type="term" value="C:proton-transporting ATP synthase complex"/>
    <property type="evidence" value="ECO:0007669"/>
    <property type="project" value="UniProtKB-KW"/>
</dbReference>
<sequence length="177" mass="21000">MNRITKRILACLFVFSAKQLLIYNEEGLVLLCFIAFIAFSGIYMGDSVQEFFSERRQIIKKELERSLELEIQYINKYSNELDSYQEVKNWVTKMSPFYKLYIENLVISKEKAFKYICSQQLTSKLKNLTYSQKLSQEELPFIILSNFRESVLESFKLSKKQLRIKLIRESLQKLASK</sequence>
<evidence type="ECO:0000256" key="3">
    <source>
        <dbReference type="ARBA" id="ARBA00022547"/>
    </source>
</evidence>
<dbReference type="GO" id="GO:0015078">
    <property type="term" value="F:proton transmembrane transporter activity"/>
    <property type="evidence" value="ECO:0007669"/>
    <property type="project" value="InterPro"/>
</dbReference>
<keyword evidence="4" id="KW-0375">Hydrogen ion transport</keyword>
<evidence type="ECO:0000256" key="7">
    <source>
        <dbReference type="ARBA" id="ARBA00023136"/>
    </source>
</evidence>
<evidence type="ECO:0000256" key="6">
    <source>
        <dbReference type="ARBA" id="ARBA00023128"/>
    </source>
</evidence>
<organism evidence="9">
    <name type="scientific">Pyramimonas parkeae</name>
    <dbReference type="NCBI Taxonomy" id="36894"/>
    <lineage>
        <taxon>Eukaryota</taxon>
        <taxon>Viridiplantae</taxon>
        <taxon>Chlorophyta</taxon>
        <taxon>Pyramimonadophyceae</taxon>
        <taxon>Pyramimonadales</taxon>
        <taxon>Pyramimonadaceae</taxon>
        <taxon>Pyramimonas</taxon>
        <taxon>Pyramimonas subgen. Trichocystis</taxon>
    </lineage>
</organism>
<evidence type="ECO:0000256" key="4">
    <source>
        <dbReference type="ARBA" id="ARBA00022781"/>
    </source>
</evidence>
<dbReference type="AlphaFoldDB" id="A0A1D8I1U1"/>
<evidence type="ECO:0000313" key="9">
    <source>
        <dbReference type="EMBL" id="AOT98947.1"/>
    </source>
</evidence>
<accession>A0A1D8I1U1</accession>
<keyword evidence="7 8" id="KW-0472">Membrane</keyword>
<protein>
    <submittedName>
        <fullName evidence="9">ATP synthase subunit 4</fullName>
    </submittedName>
</protein>
<dbReference type="GO" id="GO:0031966">
    <property type="term" value="C:mitochondrial membrane"/>
    <property type="evidence" value="ECO:0007669"/>
    <property type="project" value="UniProtKB-SubCell"/>
</dbReference>
<dbReference type="InterPro" id="IPR008688">
    <property type="entry name" value="ATP_synth_Bsub_B/MI25"/>
</dbReference>
<evidence type="ECO:0000256" key="1">
    <source>
        <dbReference type="ARBA" id="ARBA00004325"/>
    </source>
</evidence>
<evidence type="ECO:0000256" key="8">
    <source>
        <dbReference type="SAM" id="Phobius"/>
    </source>
</evidence>
<keyword evidence="2" id="KW-0813">Transport</keyword>
<reference evidence="9" key="1">
    <citation type="journal article" date="2016" name="J. Eukaryot. Microbiol.">
        <title>Mitochondrial Genome of Prasinophyte Alga Pyramimonas parkeae.</title>
        <authorList>
            <person name="Hrda S."/>
            <person name="Hroudova M."/>
            <person name="Vlcek C."/>
            <person name="Hampl V."/>
        </authorList>
    </citation>
    <scope>NUCLEOTIDE SEQUENCE</scope>
    <source>
        <strain evidence="9">SCCAP K-0007</strain>
    </source>
</reference>
<dbReference type="GeneID" id="29997465"/>
<keyword evidence="3" id="KW-0138">CF(0)</keyword>
<feature type="transmembrane region" description="Helical" evidence="8">
    <location>
        <begin position="27"/>
        <end position="45"/>
    </location>
</feature>
<geneLocation type="mitochondrion" evidence="9"/>
<name>A0A1D8I1U1_9CHLO</name>
<dbReference type="RefSeq" id="YP_009310484.1">
    <property type="nucleotide sequence ID" value="NC_031504.1"/>
</dbReference>
<dbReference type="EMBL" id="KX756655">
    <property type="protein sequence ID" value="AOT98947.1"/>
    <property type="molecule type" value="Genomic_DNA"/>
</dbReference>
<proteinExistence type="predicted"/>
<evidence type="ECO:0000256" key="5">
    <source>
        <dbReference type="ARBA" id="ARBA00023065"/>
    </source>
</evidence>
<gene>
    <name evidence="9" type="primary">atp4</name>
</gene>
<keyword evidence="8" id="KW-0812">Transmembrane</keyword>
<comment type="subcellular location">
    <subcellularLocation>
        <location evidence="1">Mitochondrion membrane</location>
    </subcellularLocation>
</comment>
<keyword evidence="6 9" id="KW-0496">Mitochondrion</keyword>